<evidence type="ECO:0000256" key="1">
    <source>
        <dbReference type="SAM" id="MobiDB-lite"/>
    </source>
</evidence>
<evidence type="ECO:0000313" key="3">
    <source>
        <dbReference type="EMBL" id="MDO7883718.1"/>
    </source>
</evidence>
<dbReference type="RefSeq" id="WP_305004142.1">
    <property type="nucleotide sequence ID" value="NZ_JAUQUB010000010.1"/>
</dbReference>
<keyword evidence="2" id="KW-0472">Membrane</keyword>
<keyword evidence="4" id="KW-1185">Reference proteome</keyword>
<organism evidence="3 4">
    <name type="scientific">Antiquaquibacter soli</name>
    <dbReference type="NCBI Taxonomy" id="3064523"/>
    <lineage>
        <taxon>Bacteria</taxon>
        <taxon>Bacillati</taxon>
        <taxon>Actinomycetota</taxon>
        <taxon>Actinomycetes</taxon>
        <taxon>Micrococcales</taxon>
        <taxon>Microbacteriaceae</taxon>
        <taxon>Antiquaquibacter</taxon>
    </lineage>
</organism>
<dbReference type="Proteomes" id="UP001241072">
    <property type="component" value="Unassembled WGS sequence"/>
</dbReference>
<feature type="transmembrane region" description="Helical" evidence="2">
    <location>
        <begin position="335"/>
        <end position="354"/>
    </location>
</feature>
<feature type="transmembrane region" description="Helical" evidence="2">
    <location>
        <begin position="386"/>
        <end position="408"/>
    </location>
</feature>
<accession>A0ABT9BTI1</accession>
<protein>
    <submittedName>
        <fullName evidence="3">RHS repeat-associated core domain-containing protein</fullName>
    </submittedName>
</protein>
<sequence length="446" mass="45612">TDTVGGVLVTDVKYCYDYADRLVGSTPVVAQSGANPVLGAALSTTGAPATIAYDSHGNTTTLGNQVMVYDSQNRHMKTTVVDGGVTTVITYVRDATGRVVSRTEKVGTAAAVTTQYLYSSSGLFATKTGSSVDYMLSLPGGVQITAASSSEQVWSYPNLHGDVILTADKDGIRTGDRYKFDPFGQPIAADGKIGTTTADDTVADNADGQADHSWVGQHQKLYEHAGSIASIEMGVRVYAAALGRFLSVDPVEGGVTNAYDYPADPLNSSDLSGAYMNRSSLDSDGSRGTPPPPPPPVVREEPQQCVRNSCTGGPGGNAGREVNLTPKQIDDNFRISINIIGGISTATGIAALILTATGVGAPVAAVLGAASLVTGIIAAGMECGHFGATLSCGLAVGGVAFGVAGAAARPAFEAIGATTSQAGRGANLVDGLGTFYDVTSWLDEVR</sequence>
<evidence type="ECO:0000313" key="4">
    <source>
        <dbReference type="Proteomes" id="UP001241072"/>
    </source>
</evidence>
<gene>
    <name evidence="3" type="ORF">Q5716_15905</name>
</gene>
<dbReference type="NCBIfam" id="TIGR03696">
    <property type="entry name" value="Rhs_assc_core"/>
    <property type="match status" value="1"/>
</dbReference>
<keyword evidence="2" id="KW-0812">Transmembrane</keyword>
<proteinExistence type="predicted"/>
<comment type="caution">
    <text evidence="3">The sequence shown here is derived from an EMBL/GenBank/DDBJ whole genome shotgun (WGS) entry which is preliminary data.</text>
</comment>
<feature type="transmembrane region" description="Helical" evidence="2">
    <location>
        <begin position="361"/>
        <end position="380"/>
    </location>
</feature>
<dbReference type="PANTHER" id="PTHR32305">
    <property type="match status" value="1"/>
</dbReference>
<feature type="non-terminal residue" evidence="3">
    <location>
        <position position="1"/>
    </location>
</feature>
<keyword evidence="2" id="KW-1133">Transmembrane helix</keyword>
<dbReference type="InterPro" id="IPR050708">
    <property type="entry name" value="T6SS_VgrG/RHS"/>
</dbReference>
<evidence type="ECO:0000256" key="2">
    <source>
        <dbReference type="SAM" id="Phobius"/>
    </source>
</evidence>
<dbReference type="PANTHER" id="PTHR32305:SF15">
    <property type="entry name" value="PROTEIN RHSA-RELATED"/>
    <property type="match status" value="1"/>
</dbReference>
<reference evidence="3 4" key="1">
    <citation type="submission" date="2023-07" db="EMBL/GenBank/DDBJ databases">
        <title>Protaetiibacter sp. nov WY-16 isolated from soil.</title>
        <authorList>
            <person name="Liu B."/>
            <person name="Wan Y."/>
        </authorList>
    </citation>
    <scope>NUCLEOTIDE SEQUENCE [LARGE SCALE GENOMIC DNA]</scope>
    <source>
        <strain evidence="3 4">WY-16</strain>
    </source>
</reference>
<name>A0ABT9BTI1_9MICO</name>
<dbReference type="InterPro" id="IPR022385">
    <property type="entry name" value="Rhs_assc_core"/>
</dbReference>
<feature type="region of interest" description="Disordered" evidence="1">
    <location>
        <begin position="272"/>
        <end position="301"/>
    </location>
</feature>
<dbReference type="EMBL" id="JAUQUB010000010">
    <property type="protein sequence ID" value="MDO7883718.1"/>
    <property type="molecule type" value="Genomic_DNA"/>
</dbReference>
<feature type="compositionally biased region" description="Polar residues" evidence="1">
    <location>
        <begin position="272"/>
        <end position="283"/>
    </location>
</feature>
<dbReference type="Gene3D" id="2.180.10.10">
    <property type="entry name" value="RHS repeat-associated core"/>
    <property type="match status" value="1"/>
</dbReference>